<proteinExistence type="predicted"/>
<sequence>MNRPKRGRYVISDDGREVDARNLAEYTDKDMLEWPKWQQYQDEIRERKSSGNAAADLPASSGERSGGTLAAWGEVPSSPEKSPLEMVEDAQADWNAKVSTDLRQRLQDSTPEFFERAVIELLWAMGYGGVHGQKQHLGRSNDGGVDGVIREDALGLGKVYVQAKRYADSNSVGNGEIRNFIGALDSRGANKGVFITTSRFTNGAVEAAANYRHGTIVLIDGVKLSALMLDYGVAVQKAHEITLYELDEDFFEEDQ</sequence>
<dbReference type="Proteomes" id="UP000594774">
    <property type="component" value="Chromosome"/>
</dbReference>
<feature type="domain" description="Restriction endonuclease type IV Mrr" evidence="2">
    <location>
        <begin position="108"/>
        <end position="228"/>
    </location>
</feature>
<dbReference type="Proteomes" id="UP000595198">
    <property type="component" value="Chromosome"/>
</dbReference>
<dbReference type="RefSeq" id="WP_197914533.1">
    <property type="nucleotide sequence ID" value="NZ_CP065628.1"/>
</dbReference>
<dbReference type="EMBL" id="CP066023">
    <property type="protein sequence ID" value="QQB82361.1"/>
    <property type="molecule type" value="Genomic_DNA"/>
</dbReference>
<dbReference type="InterPro" id="IPR052906">
    <property type="entry name" value="Type_IV_Methyl-Rstrct_Enzyme"/>
</dbReference>
<keyword evidence="3" id="KW-0378">Hydrolase</keyword>
<keyword evidence="3" id="KW-0540">Nuclease</keyword>
<keyword evidence="6" id="KW-1185">Reference proteome</keyword>
<evidence type="ECO:0000313" key="3">
    <source>
        <dbReference type="EMBL" id="QPR30525.1"/>
    </source>
</evidence>
<evidence type="ECO:0000256" key="1">
    <source>
        <dbReference type="SAM" id="MobiDB-lite"/>
    </source>
</evidence>
<evidence type="ECO:0000313" key="4">
    <source>
        <dbReference type="EMBL" id="QQB82361.1"/>
    </source>
</evidence>
<gene>
    <name evidence="3" type="ORF">I6G95_10040</name>
    <name evidence="4" type="ORF">I6H48_10590</name>
</gene>
<dbReference type="EMBL" id="CP065628">
    <property type="protein sequence ID" value="QPR30525.1"/>
    <property type="molecule type" value="Genomic_DNA"/>
</dbReference>
<protein>
    <submittedName>
        <fullName evidence="3">Restriction endonuclease</fullName>
    </submittedName>
</protein>
<dbReference type="Gene3D" id="3.40.1350.10">
    <property type="match status" value="1"/>
</dbReference>
<dbReference type="PANTHER" id="PTHR30015">
    <property type="entry name" value="MRR RESTRICTION SYSTEM PROTEIN"/>
    <property type="match status" value="1"/>
</dbReference>
<dbReference type="InterPro" id="IPR011335">
    <property type="entry name" value="Restrct_endonuc-II-like"/>
</dbReference>
<dbReference type="GO" id="GO:0015666">
    <property type="term" value="F:restriction endodeoxyribonuclease activity"/>
    <property type="evidence" value="ECO:0007669"/>
    <property type="project" value="TreeGrafter"/>
</dbReference>
<dbReference type="InterPro" id="IPR011856">
    <property type="entry name" value="tRNA_endonuc-like_dom_sf"/>
</dbReference>
<keyword evidence="3" id="KW-0255">Endonuclease</keyword>
<accession>A0AB37GBK3</accession>
<reference evidence="5 6" key="1">
    <citation type="submission" date="2020-12" db="EMBL/GenBank/DDBJ databases">
        <title>FDA dAtabase for Regulatory Grade micrObial Sequences (FDA-ARGOS): Supporting development and validation of Infectious Disease Dx tests.</title>
        <authorList>
            <person name="Sproer C."/>
            <person name="Gronow S."/>
            <person name="Severitt S."/>
            <person name="Schroder I."/>
            <person name="Tallon L."/>
            <person name="Sadzewicz L."/>
            <person name="Zhao X."/>
            <person name="Boylan J."/>
            <person name="Ott S."/>
            <person name="Bowen H."/>
            <person name="Vavikolanu K."/>
            <person name="Mehta A."/>
            <person name="Aluvathingal J."/>
            <person name="Nadendla S."/>
            <person name="Lowell S."/>
            <person name="Myers T."/>
            <person name="Yan Y."/>
            <person name="Sichtig H."/>
        </authorList>
    </citation>
    <scope>NUCLEOTIDE SEQUENCE [LARGE SCALE GENOMIC DNA]</scope>
    <source>
        <strain evidence="3 5">FDAARGOS_938</strain>
        <strain evidence="4 6">FDAARGOS_991</strain>
    </source>
</reference>
<dbReference type="GO" id="GO:0003677">
    <property type="term" value="F:DNA binding"/>
    <property type="evidence" value="ECO:0007669"/>
    <property type="project" value="InterPro"/>
</dbReference>
<dbReference type="AlphaFoldDB" id="A0AB37GBK3"/>
<dbReference type="InterPro" id="IPR007560">
    <property type="entry name" value="Restrct_endonuc_IV_Mrr"/>
</dbReference>
<dbReference type="PANTHER" id="PTHR30015:SF7">
    <property type="entry name" value="TYPE IV METHYL-DIRECTED RESTRICTION ENZYME ECOKMRR"/>
    <property type="match status" value="1"/>
</dbReference>
<evidence type="ECO:0000259" key="2">
    <source>
        <dbReference type="Pfam" id="PF04471"/>
    </source>
</evidence>
<feature type="region of interest" description="Disordered" evidence="1">
    <location>
        <begin position="43"/>
        <end position="81"/>
    </location>
</feature>
<evidence type="ECO:0000313" key="5">
    <source>
        <dbReference type="Proteomes" id="UP000594774"/>
    </source>
</evidence>
<dbReference type="Pfam" id="PF04471">
    <property type="entry name" value="Mrr_cat"/>
    <property type="match status" value="1"/>
</dbReference>
<evidence type="ECO:0000313" key="6">
    <source>
        <dbReference type="Proteomes" id="UP000595198"/>
    </source>
</evidence>
<dbReference type="GO" id="GO:0009307">
    <property type="term" value="P:DNA restriction-modification system"/>
    <property type="evidence" value="ECO:0007669"/>
    <property type="project" value="InterPro"/>
</dbReference>
<organism evidence="3 5">
    <name type="scientific">Corynebacterium amycolatum</name>
    <dbReference type="NCBI Taxonomy" id="43765"/>
    <lineage>
        <taxon>Bacteria</taxon>
        <taxon>Bacillati</taxon>
        <taxon>Actinomycetota</taxon>
        <taxon>Actinomycetes</taxon>
        <taxon>Mycobacteriales</taxon>
        <taxon>Corynebacteriaceae</taxon>
        <taxon>Corynebacterium</taxon>
    </lineage>
</organism>
<name>A0AB37GBK3_CORAY</name>
<dbReference type="SUPFAM" id="SSF52980">
    <property type="entry name" value="Restriction endonuclease-like"/>
    <property type="match status" value="1"/>
</dbReference>